<evidence type="ECO:0000313" key="2">
    <source>
        <dbReference type="EMBL" id="EFH48556.1"/>
    </source>
</evidence>
<keyword evidence="3" id="KW-1185">Reference proteome</keyword>
<gene>
    <name evidence="2" type="ORF">ARALYDRAFT_910900</name>
</gene>
<feature type="region of interest" description="Disordered" evidence="1">
    <location>
        <begin position="1"/>
        <end position="70"/>
    </location>
</feature>
<protein>
    <submittedName>
        <fullName evidence="2">Expressed protein</fullName>
    </submittedName>
</protein>
<reference evidence="3" key="1">
    <citation type="journal article" date="2011" name="Nat. Genet.">
        <title>The Arabidopsis lyrata genome sequence and the basis of rapid genome size change.</title>
        <authorList>
            <person name="Hu T.T."/>
            <person name="Pattyn P."/>
            <person name="Bakker E.G."/>
            <person name="Cao J."/>
            <person name="Cheng J.-F."/>
            <person name="Clark R.M."/>
            <person name="Fahlgren N."/>
            <person name="Fawcett J.A."/>
            <person name="Grimwood J."/>
            <person name="Gundlach H."/>
            <person name="Haberer G."/>
            <person name="Hollister J.D."/>
            <person name="Ossowski S."/>
            <person name="Ottilar R.P."/>
            <person name="Salamov A.A."/>
            <person name="Schneeberger K."/>
            <person name="Spannagl M."/>
            <person name="Wang X."/>
            <person name="Yang L."/>
            <person name="Nasrallah M.E."/>
            <person name="Bergelson J."/>
            <person name="Carrington J.C."/>
            <person name="Gaut B.S."/>
            <person name="Schmutz J."/>
            <person name="Mayer K.F.X."/>
            <person name="Van de Peer Y."/>
            <person name="Grigoriev I.V."/>
            <person name="Nordborg M."/>
            <person name="Weigel D."/>
            <person name="Guo Y.-L."/>
        </authorList>
    </citation>
    <scope>NUCLEOTIDE SEQUENCE [LARGE SCALE GENOMIC DNA]</scope>
    <source>
        <strain evidence="3">cv. MN47</strain>
    </source>
</reference>
<organism evidence="3">
    <name type="scientific">Arabidopsis lyrata subsp. lyrata</name>
    <name type="common">Lyre-leaved rock-cress</name>
    <dbReference type="NCBI Taxonomy" id="81972"/>
    <lineage>
        <taxon>Eukaryota</taxon>
        <taxon>Viridiplantae</taxon>
        <taxon>Streptophyta</taxon>
        <taxon>Embryophyta</taxon>
        <taxon>Tracheophyta</taxon>
        <taxon>Spermatophyta</taxon>
        <taxon>Magnoliopsida</taxon>
        <taxon>eudicotyledons</taxon>
        <taxon>Gunneridae</taxon>
        <taxon>Pentapetalae</taxon>
        <taxon>rosids</taxon>
        <taxon>malvids</taxon>
        <taxon>Brassicales</taxon>
        <taxon>Brassicaceae</taxon>
        <taxon>Camelineae</taxon>
        <taxon>Arabidopsis</taxon>
    </lineage>
</organism>
<dbReference type="HOGENOM" id="CLU_2761234_0_0_1"/>
<dbReference type="Proteomes" id="UP000008694">
    <property type="component" value="Unassembled WGS sequence"/>
</dbReference>
<accession>D7M6B0</accession>
<dbReference type="Gramene" id="scaffold_602957.1">
    <property type="protein sequence ID" value="scaffold_602957.1"/>
    <property type="gene ID" value="scaffold_602957.1"/>
</dbReference>
<sequence>MLRTVESECSEPLNRRETQAKAERREVAADDSEFLRKEKQRSSGDEPEKDSQLEAQPNGLRRHCLKMDGE</sequence>
<name>D7M6B0_ARALL</name>
<evidence type="ECO:0000256" key="1">
    <source>
        <dbReference type="SAM" id="MobiDB-lite"/>
    </source>
</evidence>
<dbReference type="EMBL" id="GL348718">
    <property type="protein sequence ID" value="EFH48556.1"/>
    <property type="molecule type" value="Genomic_DNA"/>
</dbReference>
<feature type="compositionally biased region" description="Basic and acidic residues" evidence="1">
    <location>
        <begin position="13"/>
        <end position="52"/>
    </location>
</feature>
<dbReference type="AlphaFoldDB" id="D7M6B0"/>
<proteinExistence type="predicted"/>
<evidence type="ECO:0000313" key="3">
    <source>
        <dbReference type="Proteomes" id="UP000008694"/>
    </source>
</evidence>